<dbReference type="InterPro" id="IPR014001">
    <property type="entry name" value="Helicase_ATP-bd"/>
</dbReference>
<keyword evidence="21" id="KW-1185">Reference proteome</keyword>
<evidence type="ECO:0000256" key="1">
    <source>
        <dbReference type="ARBA" id="ARBA00004496"/>
    </source>
</evidence>
<dbReference type="GO" id="GO:0009381">
    <property type="term" value="F:excinuclease ABC activity"/>
    <property type="evidence" value="ECO:0007669"/>
    <property type="project" value="UniProtKB-UniRule"/>
</dbReference>
<dbReference type="GO" id="GO:0009380">
    <property type="term" value="C:excinuclease repair complex"/>
    <property type="evidence" value="ECO:0007669"/>
    <property type="project" value="InterPro"/>
</dbReference>
<dbReference type="Gene3D" id="3.40.50.300">
    <property type="entry name" value="P-loop containing nucleotide triphosphate hydrolases"/>
    <property type="match status" value="3"/>
</dbReference>
<evidence type="ECO:0000256" key="12">
    <source>
        <dbReference type="ARBA" id="ARBA00029504"/>
    </source>
</evidence>
<dbReference type="InterPro" id="IPR006935">
    <property type="entry name" value="Helicase/UvrB_N"/>
</dbReference>
<evidence type="ECO:0000259" key="17">
    <source>
        <dbReference type="PROSITE" id="PS50151"/>
    </source>
</evidence>
<feature type="region of interest" description="Disordered" evidence="16">
    <location>
        <begin position="668"/>
        <end position="695"/>
    </location>
</feature>
<keyword evidence="5 13" id="KW-0227">DNA damage</keyword>
<dbReference type="PROSITE" id="PS51194">
    <property type="entry name" value="HELICASE_CTER"/>
    <property type="match status" value="1"/>
</dbReference>
<evidence type="ECO:0000256" key="15">
    <source>
        <dbReference type="SAM" id="Coils"/>
    </source>
</evidence>
<dbReference type="NCBIfam" id="NF003673">
    <property type="entry name" value="PRK05298.1"/>
    <property type="match status" value="1"/>
</dbReference>
<dbReference type="InterPro" id="IPR041471">
    <property type="entry name" value="UvrB_inter"/>
</dbReference>
<keyword evidence="15" id="KW-0175">Coiled coil</keyword>
<dbReference type="HAMAP" id="MF_00204">
    <property type="entry name" value="UvrB"/>
    <property type="match status" value="1"/>
</dbReference>
<keyword evidence="4 13" id="KW-0547">Nucleotide-binding</keyword>
<evidence type="ECO:0000256" key="9">
    <source>
        <dbReference type="ARBA" id="ARBA00023204"/>
    </source>
</evidence>
<dbReference type="SUPFAM" id="SSF46600">
    <property type="entry name" value="C-terminal UvrC-binding domain of UvrB"/>
    <property type="match status" value="1"/>
</dbReference>
<feature type="domain" description="Helicase ATP-binding" evidence="18">
    <location>
        <begin position="23"/>
        <end position="160"/>
    </location>
</feature>
<dbReference type="STRING" id="153721.MYP_4329"/>
<dbReference type="EMBL" id="BBLT01000011">
    <property type="protein sequence ID" value="GAL87099.1"/>
    <property type="molecule type" value="Genomic_DNA"/>
</dbReference>
<dbReference type="PANTHER" id="PTHR24029">
    <property type="entry name" value="UVRABC SYSTEM PROTEIN B"/>
    <property type="match status" value="1"/>
</dbReference>
<comment type="similarity">
    <text evidence="2 13 14">Belongs to the UvrB family.</text>
</comment>
<evidence type="ECO:0000256" key="7">
    <source>
        <dbReference type="ARBA" id="ARBA00022840"/>
    </source>
</evidence>
<evidence type="ECO:0000313" key="20">
    <source>
        <dbReference type="EMBL" id="GAL87099.1"/>
    </source>
</evidence>
<feature type="short sequence motif" description="Beta-hairpin" evidence="13">
    <location>
        <begin position="89"/>
        <end position="112"/>
    </location>
</feature>
<dbReference type="NCBIfam" id="TIGR00631">
    <property type="entry name" value="uvrb"/>
    <property type="match status" value="1"/>
</dbReference>
<sequence>MFNITSHYRPTGDQPKAIAKLVDGVNKGEPAQTLLGVTGSGKTFTIANVIQEVQKPTLILSHNKTLAAQLYGEFKHFFPDNLVEYFISYYDYYQPEAYIASSNLYIEKDLSINEEIEKLRLAATSALMSGRRDIIVVASVSCIYGIGNPEEFGKNIVTVVQGEKVSRNKLLYAFVEILYNRTTAEFKRGTFRVTGDTVDVFPAYADFAYRIIFWGDEIEAIQRIDPHSGKKLNDEKFFNLYPANLFVTGKDALKLAISEIQDDLVKQVKLFEFEQRHLEAKRIQERTEFDMEMMREIGYCSGIENYSRYFDRRNPGDRPFCLLDYFPSDFLMVIDESHVTVPQIRAMWGGDRSRKVNLVDYGFRLPSALDNRPLTFNEFENMAPQTIYVSATPADYELRKCDGVVIEQIIRPTGLLDPLIEVRPSGNQIDDLLDEIHERVKANDRVLVTTLTKRMAEELTKFLSKVNVKCRYIHSEVKTLDRVEILRELRLGVFDVLVGVNLLREGLDLPEVSLVAIMDADKEGFLRNQRSLIQTIGRAARNENGKVIMYADKITDSMRISIEETNRRRAIQMEYNKQHNITPKTVLKSREEILGQTKVADSRKETRTYYVQEEHKDLAADPVLQYLSKPELEKMIQRTQKEMEKAAKEMDFMEAARLRDELFELKKLAEKNDSGSVENEDKKSSETVKKSKKSK</sequence>
<dbReference type="SMART" id="SM00487">
    <property type="entry name" value="DEXDc"/>
    <property type="match status" value="1"/>
</dbReference>
<dbReference type="RefSeq" id="WP_081990625.1">
    <property type="nucleotide sequence ID" value="NZ_BBLT01000011.1"/>
</dbReference>
<dbReference type="Pfam" id="PF12344">
    <property type="entry name" value="UvrB"/>
    <property type="match status" value="1"/>
</dbReference>
<dbReference type="GO" id="GO:0003677">
    <property type="term" value="F:DNA binding"/>
    <property type="evidence" value="ECO:0007669"/>
    <property type="project" value="UniProtKB-UniRule"/>
</dbReference>
<dbReference type="SMART" id="SM00490">
    <property type="entry name" value="HELICc"/>
    <property type="match status" value="1"/>
</dbReference>
<evidence type="ECO:0000256" key="13">
    <source>
        <dbReference type="HAMAP-Rule" id="MF_00204"/>
    </source>
</evidence>
<dbReference type="InterPro" id="IPR024759">
    <property type="entry name" value="UvrB_YAD/RRR_dom"/>
</dbReference>
<dbReference type="Proteomes" id="UP000030185">
    <property type="component" value="Unassembled WGS sequence"/>
</dbReference>
<comment type="subcellular location">
    <subcellularLocation>
        <location evidence="1 13 14">Cytoplasm</location>
    </subcellularLocation>
</comment>
<dbReference type="GO" id="GO:0016887">
    <property type="term" value="F:ATP hydrolysis activity"/>
    <property type="evidence" value="ECO:0007669"/>
    <property type="project" value="InterPro"/>
</dbReference>
<evidence type="ECO:0000256" key="10">
    <source>
        <dbReference type="ARBA" id="ARBA00023236"/>
    </source>
</evidence>
<keyword evidence="3 13" id="KW-0963">Cytoplasm</keyword>
<comment type="subunit">
    <text evidence="11 13 14">Forms a heterotetramer with UvrA during the search for lesions. Interacts with UvrC in an incision complex.</text>
</comment>
<dbReference type="PROSITE" id="PS50151">
    <property type="entry name" value="UVR"/>
    <property type="match status" value="1"/>
</dbReference>
<evidence type="ECO:0000256" key="8">
    <source>
        <dbReference type="ARBA" id="ARBA00022881"/>
    </source>
</evidence>
<comment type="domain">
    <text evidence="13">The beta-hairpin motif is involved in DNA binding.</text>
</comment>
<dbReference type="GO" id="GO:0005737">
    <property type="term" value="C:cytoplasm"/>
    <property type="evidence" value="ECO:0007669"/>
    <property type="project" value="UniProtKB-SubCell"/>
</dbReference>
<organism evidence="20 21">
    <name type="scientific">Sporocytophaga myxococcoides</name>
    <dbReference type="NCBI Taxonomy" id="153721"/>
    <lineage>
        <taxon>Bacteria</taxon>
        <taxon>Pseudomonadati</taxon>
        <taxon>Bacteroidota</taxon>
        <taxon>Cytophagia</taxon>
        <taxon>Cytophagales</taxon>
        <taxon>Cytophagaceae</taxon>
        <taxon>Sporocytophaga</taxon>
    </lineage>
</organism>
<gene>
    <name evidence="13" type="primary">uvrB</name>
    <name evidence="20" type="ORF">MYP_4329</name>
</gene>
<keyword evidence="6 13" id="KW-0228">DNA excision</keyword>
<dbReference type="GO" id="GO:0005524">
    <property type="term" value="F:ATP binding"/>
    <property type="evidence" value="ECO:0007669"/>
    <property type="project" value="UniProtKB-UniRule"/>
</dbReference>
<comment type="caution">
    <text evidence="20">The sequence shown here is derived from an EMBL/GenBank/DDBJ whole genome shotgun (WGS) entry which is preliminary data.</text>
</comment>
<keyword evidence="7 13" id="KW-0067">ATP-binding</keyword>
<dbReference type="Pfam" id="PF02151">
    <property type="entry name" value="UVR"/>
    <property type="match status" value="1"/>
</dbReference>
<dbReference type="CDD" id="cd17916">
    <property type="entry name" value="DEXHc_UvrB"/>
    <property type="match status" value="1"/>
</dbReference>
<evidence type="ECO:0000256" key="2">
    <source>
        <dbReference type="ARBA" id="ARBA00008533"/>
    </source>
</evidence>
<keyword evidence="10 13" id="KW-0742">SOS response</keyword>
<dbReference type="SUPFAM" id="SSF52540">
    <property type="entry name" value="P-loop containing nucleoside triphosphate hydrolases"/>
    <property type="match status" value="2"/>
</dbReference>
<keyword evidence="9 13" id="KW-0234">DNA repair</keyword>
<dbReference type="PANTHER" id="PTHR24029:SF0">
    <property type="entry name" value="UVRABC SYSTEM PROTEIN B"/>
    <property type="match status" value="1"/>
</dbReference>
<feature type="binding site" evidence="13">
    <location>
        <begin position="36"/>
        <end position="43"/>
    </location>
    <ligand>
        <name>ATP</name>
        <dbReference type="ChEBI" id="CHEBI:30616"/>
    </ligand>
</feature>
<dbReference type="InterPro" id="IPR001650">
    <property type="entry name" value="Helicase_C-like"/>
</dbReference>
<name>A0A098LKS2_9BACT</name>
<comment type="function">
    <text evidence="13">The UvrABC repair system catalyzes the recognition and processing of DNA lesions. A damage recognition complex composed of 2 UvrA and 2 UvrB subunits scans DNA for abnormalities. Upon binding of the UvrA(2)B(2) complex to a putative damaged site, the DNA wraps around one UvrB monomer. DNA wrap is dependent on ATP binding by UvrB and probably causes local melting of the DNA helix, facilitating insertion of UvrB beta-hairpin between the DNA strands. Then UvrB probes one DNA strand for the presence of a lesion. If a lesion is found the UvrA subunits dissociate and the UvrB-DNA preincision complex is formed. This complex is subsequently bound by UvrC and the second UvrB is released. If no lesion is found, the DNA wraps around the other UvrB subunit that will check the other stand for damage.</text>
</comment>
<evidence type="ECO:0000256" key="4">
    <source>
        <dbReference type="ARBA" id="ARBA00022741"/>
    </source>
</evidence>
<dbReference type="InterPro" id="IPR027417">
    <property type="entry name" value="P-loop_NTPase"/>
</dbReference>
<accession>A0A098LKS2</accession>
<dbReference type="PROSITE" id="PS51192">
    <property type="entry name" value="HELICASE_ATP_BIND_1"/>
    <property type="match status" value="1"/>
</dbReference>
<dbReference type="CDD" id="cd18790">
    <property type="entry name" value="SF2_C_UvrB"/>
    <property type="match status" value="1"/>
</dbReference>
<feature type="domain" description="Helicase C-terminal" evidence="19">
    <location>
        <begin position="428"/>
        <end position="590"/>
    </location>
</feature>
<evidence type="ECO:0000256" key="16">
    <source>
        <dbReference type="SAM" id="MobiDB-lite"/>
    </source>
</evidence>
<evidence type="ECO:0000259" key="18">
    <source>
        <dbReference type="PROSITE" id="PS51192"/>
    </source>
</evidence>
<dbReference type="Pfam" id="PF17757">
    <property type="entry name" value="UvrB_inter"/>
    <property type="match status" value="1"/>
</dbReference>
<reference evidence="20 21" key="1">
    <citation type="submission" date="2014-09" db="EMBL/GenBank/DDBJ databases">
        <title>Sporocytophaga myxococcoides PG-01 genome sequencing.</title>
        <authorList>
            <person name="Liu L."/>
            <person name="Gao P.J."/>
            <person name="Chen G.J."/>
            <person name="Wang L.S."/>
        </authorList>
    </citation>
    <scope>NUCLEOTIDE SEQUENCE [LARGE SCALE GENOMIC DNA]</scope>
    <source>
        <strain evidence="20 21">PG-01</strain>
    </source>
</reference>
<evidence type="ECO:0000256" key="5">
    <source>
        <dbReference type="ARBA" id="ARBA00022763"/>
    </source>
</evidence>
<dbReference type="Pfam" id="PF00271">
    <property type="entry name" value="Helicase_C"/>
    <property type="match status" value="1"/>
</dbReference>
<dbReference type="InterPro" id="IPR036876">
    <property type="entry name" value="UVR_dom_sf"/>
</dbReference>
<protein>
    <recommendedName>
        <fullName evidence="12 13">UvrABC system protein B</fullName>
        <shortName evidence="13">Protein UvrB</shortName>
    </recommendedName>
    <alternativeName>
        <fullName evidence="13">Excinuclease ABC subunit B</fullName>
    </alternativeName>
</protein>
<feature type="domain" description="UVR" evidence="17">
    <location>
        <begin position="633"/>
        <end position="668"/>
    </location>
</feature>
<dbReference type="AlphaFoldDB" id="A0A098LKS2"/>
<evidence type="ECO:0000313" key="21">
    <source>
        <dbReference type="Proteomes" id="UP000030185"/>
    </source>
</evidence>
<dbReference type="InterPro" id="IPR004807">
    <property type="entry name" value="UvrB"/>
</dbReference>
<feature type="compositionally biased region" description="Basic and acidic residues" evidence="16">
    <location>
        <begin position="668"/>
        <end position="689"/>
    </location>
</feature>
<evidence type="ECO:0000256" key="6">
    <source>
        <dbReference type="ARBA" id="ARBA00022769"/>
    </source>
</evidence>
<dbReference type="InterPro" id="IPR001943">
    <property type="entry name" value="UVR_dom"/>
</dbReference>
<dbReference type="Pfam" id="PF04851">
    <property type="entry name" value="ResIII"/>
    <property type="match status" value="1"/>
</dbReference>
<proteinExistence type="inferred from homology"/>
<evidence type="ECO:0000259" key="19">
    <source>
        <dbReference type="PROSITE" id="PS51194"/>
    </source>
</evidence>
<dbReference type="Gene3D" id="4.10.860.10">
    <property type="entry name" value="UVR domain"/>
    <property type="match status" value="1"/>
</dbReference>
<dbReference type="GO" id="GO:0006289">
    <property type="term" value="P:nucleotide-excision repair"/>
    <property type="evidence" value="ECO:0007669"/>
    <property type="project" value="UniProtKB-UniRule"/>
</dbReference>
<dbReference type="eggNOG" id="COG0556">
    <property type="taxonomic scope" value="Bacteria"/>
</dbReference>
<feature type="coiled-coil region" evidence="15">
    <location>
        <begin position="629"/>
        <end position="656"/>
    </location>
</feature>
<evidence type="ECO:0000256" key="11">
    <source>
        <dbReference type="ARBA" id="ARBA00026033"/>
    </source>
</evidence>
<keyword evidence="8 13" id="KW-0267">Excision nuclease</keyword>
<dbReference type="GO" id="GO:0009432">
    <property type="term" value="P:SOS response"/>
    <property type="evidence" value="ECO:0007669"/>
    <property type="project" value="UniProtKB-UniRule"/>
</dbReference>
<evidence type="ECO:0000256" key="14">
    <source>
        <dbReference type="RuleBase" id="RU003587"/>
    </source>
</evidence>
<evidence type="ECO:0000256" key="3">
    <source>
        <dbReference type="ARBA" id="ARBA00022490"/>
    </source>
</evidence>